<evidence type="ECO:0000313" key="4">
    <source>
        <dbReference type="Proteomes" id="UP000215914"/>
    </source>
</evidence>
<proteinExistence type="predicted"/>
<keyword evidence="4" id="KW-1185">Reference proteome</keyword>
<sequence length="80" mass="9368">MTRYKGILHNDHVLAIKRTRRGSLEGAQEFKNDIKINVENPFNSQPDSHEKLEETKLSKSSTRRPAFLYRLKVTFRSLSH</sequence>
<dbReference type="EMBL" id="CM007900">
    <property type="protein sequence ID" value="OTG07802.1"/>
    <property type="molecule type" value="Genomic_DNA"/>
</dbReference>
<dbReference type="AlphaFoldDB" id="A0A251TAX2"/>
<dbReference type="EMBL" id="MNCJ02000326">
    <property type="protein sequence ID" value="KAF5781327.1"/>
    <property type="molecule type" value="Genomic_DNA"/>
</dbReference>
<evidence type="ECO:0000256" key="1">
    <source>
        <dbReference type="SAM" id="MobiDB-lite"/>
    </source>
</evidence>
<dbReference type="Proteomes" id="UP000215914">
    <property type="component" value="Chromosome 11"/>
</dbReference>
<gene>
    <name evidence="3" type="ORF">HannXRQ_Chr11g0334591</name>
    <name evidence="2" type="ORF">HanXRQr2_Chr11g0482171</name>
</gene>
<accession>A0A251TAX2</accession>
<feature type="region of interest" description="Disordered" evidence="1">
    <location>
        <begin position="38"/>
        <end position="60"/>
    </location>
</feature>
<name>A0A251TAX2_HELAN</name>
<reference evidence="3" key="2">
    <citation type="submission" date="2017-02" db="EMBL/GenBank/DDBJ databases">
        <title>Sunflower complete genome.</title>
        <authorList>
            <person name="Langlade N."/>
            <person name="Munos S."/>
        </authorList>
    </citation>
    <scope>NUCLEOTIDE SEQUENCE [LARGE SCALE GENOMIC DNA]</scope>
    <source>
        <tissue evidence="3">Leaves</tissue>
    </source>
</reference>
<organism evidence="3 4">
    <name type="scientific">Helianthus annuus</name>
    <name type="common">Common sunflower</name>
    <dbReference type="NCBI Taxonomy" id="4232"/>
    <lineage>
        <taxon>Eukaryota</taxon>
        <taxon>Viridiplantae</taxon>
        <taxon>Streptophyta</taxon>
        <taxon>Embryophyta</taxon>
        <taxon>Tracheophyta</taxon>
        <taxon>Spermatophyta</taxon>
        <taxon>Magnoliopsida</taxon>
        <taxon>eudicotyledons</taxon>
        <taxon>Gunneridae</taxon>
        <taxon>Pentapetalae</taxon>
        <taxon>asterids</taxon>
        <taxon>campanulids</taxon>
        <taxon>Asterales</taxon>
        <taxon>Asteraceae</taxon>
        <taxon>Asteroideae</taxon>
        <taxon>Heliantheae alliance</taxon>
        <taxon>Heliantheae</taxon>
        <taxon>Helianthus</taxon>
    </lineage>
</organism>
<dbReference type="Gramene" id="mRNA:HanXRQr2_Chr11g0482171">
    <property type="protein sequence ID" value="mRNA:HanXRQr2_Chr11g0482171"/>
    <property type="gene ID" value="HanXRQr2_Chr11g0482171"/>
</dbReference>
<reference evidence="2" key="3">
    <citation type="submission" date="2020-06" db="EMBL/GenBank/DDBJ databases">
        <title>Helianthus annuus Genome sequencing and assembly Release 2.</title>
        <authorList>
            <person name="Gouzy J."/>
            <person name="Langlade N."/>
            <person name="Munos S."/>
        </authorList>
    </citation>
    <scope>NUCLEOTIDE SEQUENCE</scope>
    <source>
        <tissue evidence="2">Leaves</tissue>
    </source>
</reference>
<dbReference type="InParanoid" id="A0A251TAX2"/>
<evidence type="ECO:0000313" key="2">
    <source>
        <dbReference type="EMBL" id="KAF5781327.1"/>
    </source>
</evidence>
<evidence type="ECO:0000313" key="3">
    <source>
        <dbReference type="EMBL" id="OTG07802.1"/>
    </source>
</evidence>
<protein>
    <submittedName>
        <fullName evidence="3">Uncharacterized protein</fullName>
    </submittedName>
</protein>
<feature type="compositionally biased region" description="Basic and acidic residues" evidence="1">
    <location>
        <begin position="47"/>
        <end position="57"/>
    </location>
</feature>
<reference evidence="2 4" key="1">
    <citation type="journal article" date="2017" name="Nature">
        <title>The sunflower genome provides insights into oil metabolism, flowering and Asterid evolution.</title>
        <authorList>
            <person name="Badouin H."/>
            <person name="Gouzy J."/>
            <person name="Grassa C.J."/>
            <person name="Murat F."/>
            <person name="Staton S.E."/>
            <person name="Cottret L."/>
            <person name="Lelandais-Briere C."/>
            <person name="Owens G.L."/>
            <person name="Carrere S."/>
            <person name="Mayjonade B."/>
            <person name="Legrand L."/>
            <person name="Gill N."/>
            <person name="Kane N.C."/>
            <person name="Bowers J.E."/>
            <person name="Hubner S."/>
            <person name="Bellec A."/>
            <person name="Berard A."/>
            <person name="Berges H."/>
            <person name="Blanchet N."/>
            <person name="Boniface M.C."/>
            <person name="Brunel D."/>
            <person name="Catrice O."/>
            <person name="Chaidir N."/>
            <person name="Claudel C."/>
            <person name="Donnadieu C."/>
            <person name="Faraut T."/>
            <person name="Fievet G."/>
            <person name="Helmstetter N."/>
            <person name="King M."/>
            <person name="Knapp S.J."/>
            <person name="Lai Z."/>
            <person name="Le Paslier M.C."/>
            <person name="Lippi Y."/>
            <person name="Lorenzon L."/>
            <person name="Mandel J.R."/>
            <person name="Marage G."/>
            <person name="Marchand G."/>
            <person name="Marquand E."/>
            <person name="Bret-Mestries E."/>
            <person name="Morien E."/>
            <person name="Nambeesan S."/>
            <person name="Nguyen T."/>
            <person name="Pegot-Espagnet P."/>
            <person name="Pouilly N."/>
            <person name="Raftis F."/>
            <person name="Sallet E."/>
            <person name="Schiex T."/>
            <person name="Thomas J."/>
            <person name="Vandecasteele C."/>
            <person name="Vares D."/>
            <person name="Vear F."/>
            <person name="Vautrin S."/>
            <person name="Crespi M."/>
            <person name="Mangin B."/>
            <person name="Burke J.M."/>
            <person name="Salse J."/>
            <person name="Munos S."/>
            <person name="Vincourt P."/>
            <person name="Rieseberg L.H."/>
            <person name="Langlade N.B."/>
        </authorList>
    </citation>
    <scope>NUCLEOTIDE SEQUENCE [LARGE SCALE GENOMIC DNA]</scope>
    <source>
        <strain evidence="4">cv. SF193</strain>
        <tissue evidence="2">Leaves</tissue>
    </source>
</reference>